<evidence type="ECO:0000313" key="2">
    <source>
        <dbReference type="EMBL" id="ATN94966.1"/>
    </source>
</evidence>
<evidence type="ECO:0000256" key="1">
    <source>
        <dbReference type="SAM" id="MobiDB-lite"/>
    </source>
</evidence>
<proteinExistence type="predicted"/>
<organism evidence="2 3">
    <name type="scientific">Leptospira phage LE3</name>
    <dbReference type="NCBI Taxonomy" id="2041382"/>
    <lineage>
        <taxon>Viruses</taxon>
        <taxon>Duplodnaviria</taxon>
        <taxon>Heunggongvirae</taxon>
        <taxon>Uroviricota</taxon>
        <taxon>Caudoviricetes</taxon>
        <taxon>Nylescharonvirus</taxon>
        <taxon>Nylescharonvirus LE3</taxon>
    </lineage>
</organism>
<reference evidence="2 3" key="1">
    <citation type="journal article" date="2018" name="Sci. Rep.">
        <title>Characterization of LE3 and LE4, the only lytic phages known to infect the spirochete Leptospira.</title>
        <authorList>
            <person name="Schiettekatte O."/>
            <person name="Vincent A.T."/>
            <person name="Malosse C."/>
            <person name="Lechat P."/>
            <person name="Chamot-Rooke J."/>
            <person name="Veyrier F.J."/>
            <person name="Picardeau M."/>
            <person name="Bourhy P."/>
        </authorList>
    </citation>
    <scope>NUCLEOTIDE SEQUENCE [LARGE SCALE GENOMIC DNA]</scope>
</reference>
<feature type="compositionally biased region" description="Polar residues" evidence="1">
    <location>
        <begin position="1"/>
        <end position="11"/>
    </location>
</feature>
<dbReference type="RefSeq" id="YP_009835420.1">
    <property type="nucleotide sequence ID" value="NC_048678.1"/>
</dbReference>
<dbReference type="EMBL" id="MF974396">
    <property type="protein sequence ID" value="ATN94966.1"/>
    <property type="molecule type" value="Genomic_DNA"/>
</dbReference>
<dbReference type="Proteomes" id="UP000259602">
    <property type="component" value="Segment"/>
</dbReference>
<dbReference type="GeneID" id="55605492"/>
<feature type="compositionally biased region" description="Basic and acidic residues" evidence="1">
    <location>
        <begin position="22"/>
        <end position="32"/>
    </location>
</feature>
<feature type="compositionally biased region" description="Basic and acidic residues" evidence="1">
    <location>
        <begin position="48"/>
        <end position="70"/>
    </location>
</feature>
<sequence>MALTPKNTPPSQEGGGSNPQETKVDSNLEKQLDQAQPPEDENLETEEDKEKAKGKESKKETKTTKQDAKVTLRHPTSQTDGTIGLYLPTGEEVAVPVKKGIVTLEHNQYEIRDVLIKDGFIDRTVYSAHEQESTVKEPEKRMIKKASFLHPDASQDVPINGSIGLYLNDGREVKVEVVKNVIETKDQEIYEALLAQNFPTGPVEFK</sequence>
<name>A0A343LE56_9CAUD</name>
<dbReference type="KEGG" id="vg:55605492"/>
<keyword evidence="3" id="KW-1185">Reference proteome</keyword>
<feature type="region of interest" description="Disordered" evidence="1">
    <location>
        <begin position="1"/>
        <end position="83"/>
    </location>
</feature>
<evidence type="ECO:0000313" key="3">
    <source>
        <dbReference type="Proteomes" id="UP000259602"/>
    </source>
</evidence>
<protein>
    <submittedName>
        <fullName evidence="2">Uncharacterized protein</fullName>
    </submittedName>
</protein>
<accession>A0A343LE56</accession>
<feature type="compositionally biased region" description="Acidic residues" evidence="1">
    <location>
        <begin position="38"/>
        <end position="47"/>
    </location>
</feature>